<dbReference type="InterPro" id="IPR032675">
    <property type="entry name" value="LRR_dom_sf"/>
</dbReference>
<feature type="domain" description="Disease resistance protein winged helix" evidence="11">
    <location>
        <begin position="502"/>
        <end position="571"/>
    </location>
</feature>
<keyword evidence="8" id="KW-0175">Coiled coil</keyword>
<evidence type="ECO:0000256" key="8">
    <source>
        <dbReference type="ARBA" id="ARBA00023054"/>
    </source>
</evidence>
<proteinExistence type="inferred from homology"/>
<dbReference type="InterPro" id="IPR002182">
    <property type="entry name" value="NB-ARC"/>
</dbReference>
<dbReference type="InterPro" id="IPR055414">
    <property type="entry name" value="LRR_R13L4/SHOC2-like"/>
</dbReference>
<evidence type="ECO:0000313" key="14">
    <source>
        <dbReference type="Proteomes" id="UP000826656"/>
    </source>
</evidence>
<evidence type="ECO:0000259" key="12">
    <source>
        <dbReference type="Pfam" id="PF23598"/>
    </source>
</evidence>
<accession>A0ABQ7VW98</accession>
<dbReference type="Proteomes" id="UP000826656">
    <property type="component" value="Unassembled WGS sequence"/>
</dbReference>
<comment type="caution">
    <text evidence="13">The sequence shown here is derived from an EMBL/GenBank/DDBJ whole genome shotgun (WGS) entry which is preliminary data.</text>
</comment>
<dbReference type="SUPFAM" id="SSF52540">
    <property type="entry name" value="P-loop containing nucleoside triphosphate hydrolases"/>
    <property type="match status" value="1"/>
</dbReference>
<evidence type="ECO:0000313" key="13">
    <source>
        <dbReference type="EMBL" id="KAH0772734.1"/>
    </source>
</evidence>
<dbReference type="Pfam" id="PF00931">
    <property type="entry name" value="NB-ARC"/>
    <property type="match status" value="1"/>
</dbReference>
<dbReference type="SUPFAM" id="SSF52058">
    <property type="entry name" value="L domain-like"/>
    <property type="match status" value="1"/>
</dbReference>
<feature type="domain" description="Disease resistance R13L4/SHOC-2-like LRR" evidence="12">
    <location>
        <begin position="650"/>
        <end position="927"/>
    </location>
</feature>
<protein>
    <submittedName>
        <fullName evidence="13">Uncharacterized protein</fullName>
    </submittedName>
</protein>
<dbReference type="InterPro" id="IPR027417">
    <property type="entry name" value="P-loop_NTPase"/>
</dbReference>
<evidence type="ECO:0000256" key="4">
    <source>
        <dbReference type="ARBA" id="ARBA00022737"/>
    </source>
</evidence>
<organism evidence="13 14">
    <name type="scientific">Solanum tuberosum</name>
    <name type="common">Potato</name>
    <dbReference type="NCBI Taxonomy" id="4113"/>
    <lineage>
        <taxon>Eukaryota</taxon>
        <taxon>Viridiplantae</taxon>
        <taxon>Streptophyta</taxon>
        <taxon>Embryophyta</taxon>
        <taxon>Tracheophyta</taxon>
        <taxon>Spermatophyta</taxon>
        <taxon>Magnoliopsida</taxon>
        <taxon>eudicotyledons</taxon>
        <taxon>Gunneridae</taxon>
        <taxon>Pentapetalae</taxon>
        <taxon>asterids</taxon>
        <taxon>lamiids</taxon>
        <taxon>Solanales</taxon>
        <taxon>Solanaceae</taxon>
        <taxon>Solanoideae</taxon>
        <taxon>Solaneae</taxon>
        <taxon>Solanum</taxon>
    </lineage>
</organism>
<dbReference type="InterPro" id="IPR042197">
    <property type="entry name" value="Apaf_helical"/>
</dbReference>
<dbReference type="InterPro" id="IPR036388">
    <property type="entry name" value="WH-like_DNA-bd_sf"/>
</dbReference>
<evidence type="ECO:0000256" key="3">
    <source>
        <dbReference type="ARBA" id="ARBA00022614"/>
    </source>
</evidence>
<keyword evidence="7" id="KW-0067">ATP-binding</keyword>
<evidence type="ECO:0000259" key="10">
    <source>
        <dbReference type="Pfam" id="PF00931"/>
    </source>
</evidence>
<dbReference type="Pfam" id="PF23559">
    <property type="entry name" value="WHD_DRP"/>
    <property type="match status" value="1"/>
</dbReference>
<evidence type="ECO:0000256" key="5">
    <source>
        <dbReference type="ARBA" id="ARBA00022741"/>
    </source>
</evidence>
<dbReference type="InterPro" id="IPR058922">
    <property type="entry name" value="WHD_DRP"/>
</dbReference>
<evidence type="ECO:0000259" key="11">
    <source>
        <dbReference type="Pfam" id="PF23559"/>
    </source>
</evidence>
<dbReference type="Gene3D" id="3.40.50.300">
    <property type="entry name" value="P-loop containing nucleotide triphosphate hydrolases"/>
    <property type="match status" value="1"/>
</dbReference>
<keyword evidence="5" id="KW-0547">Nucleotide-binding</keyword>
<evidence type="ECO:0000256" key="9">
    <source>
        <dbReference type="ARBA" id="ARBA00023136"/>
    </source>
</evidence>
<gene>
    <name evidence="13" type="ORF">KY290_009871</name>
</gene>
<dbReference type="PANTHER" id="PTHR23155:SF955">
    <property type="entry name" value="AAA+ ATPASE DOMAIN-CONTAINING PROTEIN"/>
    <property type="match status" value="1"/>
</dbReference>
<dbReference type="Gene3D" id="3.80.10.10">
    <property type="entry name" value="Ribonuclease Inhibitor"/>
    <property type="match status" value="1"/>
</dbReference>
<keyword evidence="4" id="KW-0677">Repeat</keyword>
<comment type="similarity">
    <text evidence="2">Belongs to the disease resistance NB-LRR family.</text>
</comment>
<dbReference type="EMBL" id="JAIVGD010000005">
    <property type="protein sequence ID" value="KAH0772734.1"/>
    <property type="molecule type" value="Genomic_DNA"/>
</dbReference>
<dbReference type="InterPro" id="IPR044974">
    <property type="entry name" value="Disease_R_plants"/>
</dbReference>
<keyword evidence="9" id="KW-0472">Membrane</keyword>
<evidence type="ECO:0000256" key="7">
    <source>
        <dbReference type="ARBA" id="ARBA00022840"/>
    </source>
</evidence>
<dbReference type="PANTHER" id="PTHR23155">
    <property type="entry name" value="DISEASE RESISTANCE PROTEIN RP"/>
    <property type="match status" value="1"/>
</dbReference>
<comment type="subcellular location">
    <subcellularLocation>
        <location evidence="1">Membrane</location>
        <topology evidence="1">Peripheral membrane protein</topology>
    </subcellularLocation>
</comment>
<reference evidence="13 14" key="1">
    <citation type="journal article" date="2021" name="bioRxiv">
        <title>Chromosome-scale and haplotype-resolved genome assembly of a tetraploid potato cultivar.</title>
        <authorList>
            <person name="Sun H."/>
            <person name="Jiao W.-B."/>
            <person name="Krause K."/>
            <person name="Campoy J.A."/>
            <person name="Goel M."/>
            <person name="Folz-Donahue K."/>
            <person name="Kukat C."/>
            <person name="Huettel B."/>
            <person name="Schneeberger K."/>
        </authorList>
    </citation>
    <scope>NUCLEOTIDE SEQUENCE [LARGE SCALE GENOMIC DNA]</scope>
    <source>
        <strain evidence="13">SolTubOtavaFocal</strain>
        <tissue evidence="13">Leaves</tissue>
    </source>
</reference>
<keyword evidence="3" id="KW-0433">Leucine-rich repeat</keyword>
<evidence type="ECO:0000256" key="6">
    <source>
        <dbReference type="ARBA" id="ARBA00022821"/>
    </source>
</evidence>
<keyword evidence="6" id="KW-0611">Plant defense</keyword>
<name>A0ABQ7VW98_SOLTU</name>
<dbReference type="PRINTS" id="PR00364">
    <property type="entry name" value="DISEASERSIST"/>
</dbReference>
<keyword evidence="14" id="KW-1185">Reference proteome</keyword>
<dbReference type="Gene3D" id="1.10.10.10">
    <property type="entry name" value="Winged helix-like DNA-binding domain superfamily/Winged helix DNA-binding domain"/>
    <property type="match status" value="1"/>
</dbReference>
<feature type="domain" description="NB-ARC" evidence="10">
    <location>
        <begin position="251"/>
        <end position="421"/>
    </location>
</feature>
<evidence type="ECO:0000256" key="2">
    <source>
        <dbReference type="ARBA" id="ARBA00008894"/>
    </source>
</evidence>
<sequence length="997" mass="114536">MELAAEAYVVIEKLKATLSDEITNKGVIQKALEEMRGFIANKNEEQRNNKEFKEWAEGCLHSLYCVEDTVESFALDIARQNKKWSFLMNHSQVLKNFMACKLTKKMERIPSDIKRVINKNHKGTGEQSACSSGTTTYMGNQNGGEAEDGDIENHNGEDSAKVRLISPNAQCSYPTIPERDELVLEVDRKPQRCISDMSLTLDHEKQANLMSTKKPRRCISDKSLWLDRETQARLMHTNSYDDKELEMFGIKEEVNDLVERLTTTADDGRAPIVQIAGKMGSGKTTLARAVYRNRKIRDHFENGCAWVTISEEFNKSDVLQNLLKQVGDSKDSADLTTNELETRLLECLKGKKYLIVLDDVQNDQMWEGLRSVFLDSQNGSTLLLITTSVSPMWYVSLPNCIHKVIKLSEEYSWNLFMKKAGWDTWEDGKEHQDLKQRVLKVCCGLPLNTVLFGSMLSTEGDTNRFDYLQKILHRNWKTKDIVSVSYTNLPDHLKLCVLYLVLFPKEYDIPVRRLFRLWLSEGFVNPKPDKFPEDVVQENFDDLVKRSLIQISKFRSDGSPRRCRLLGVLHDYLLPKAQNIRLFHVHCSTCSTEDSFPLNVRRLVEHASSKNIYSDASRFEHLRSYLSFNFQRKDTPAKEVGILLSRVITKGFGLLRVLDLEGVYKPSLPENLGDLFHLRYLGLRWTFLDALPSSVGDLPYLETLDVKHTNINNLPTSMWKSKKLRHLNLSHIRLDMPKHSDTDSLPTLLTLWGLFVDDESLVKNGLDRLSNLREAGITFCLSNCDHLLNWISKLTSLQSLRLRSINDVGHPSHFGKNPLYLSSLSSLSHLNLLGKLPNLPENLPQGLKVVTLSLSKLTEDPMPILGKLEHLNVLRLLADSYMEKEMVCPQGGFKELRVLKLWKLKNLEKWNVEEAAMEKLIEINIRCCNKLMSIPERLSNKRSLRELIITNMPEEFKQNVNKLTEHWDLILTFKDYDFTPLPWEHADHTSDESHTNE</sequence>
<dbReference type="Pfam" id="PF23598">
    <property type="entry name" value="LRR_14"/>
    <property type="match status" value="1"/>
</dbReference>
<dbReference type="Gene3D" id="1.10.8.430">
    <property type="entry name" value="Helical domain of apoptotic protease-activating factors"/>
    <property type="match status" value="1"/>
</dbReference>
<evidence type="ECO:0000256" key="1">
    <source>
        <dbReference type="ARBA" id="ARBA00004170"/>
    </source>
</evidence>